<accession>A0ABR5JZL3</accession>
<evidence type="ECO:0000256" key="1">
    <source>
        <dbReference type="SAM" id="MobiDB-lite"/>
    </source>
</evidence>
<dbReference type="Proteomes" id="UP000050668">
    <property type="component" value="Unassembled WGS sequence"/>
</dbReference>
<sequence length="288" mass="32031">MLKKLQWSTGLLLFFFVLPVIAGQLPFNKQASTPVKKAAEDTQMVFAATNSAEETMLESTELENTEPESTKPESTKDPFQVLILFTHSHEAYGPMVQKVSGKIVNYDNQTNIYKFKDVITNNFQSNGLQTDVLDVDVMTLLKKEGKNMNAAYSTVRPYLANRLKEQSYDLILDLHRDGISKKASTITYNNESYAKIALVVGEEHPNFRWNTAYADSLSTAMNKLVPNISRGVISKDGEGGNGLYNQDLAKEMIIVELGGVENTEEELNRAIAILGKAISTAFAKENTF</sequence>
<dbReference type="Pfam" id="PF07454">
    <property type="entry name" value="SpoIIP"/>
    <property type="match status" value="1"/>
</dbReference>
<dbReference type="SUPFAM" id="SSF53187">
    <property type="entry name" value="Zn-dependent exopeptidases"/>
    <property type="match status" value="1"/>
</dbReference>
<gene>
    <name evidence="2" type="ORF">AEA09_04900</name>
</gene>
<proteinExistence type="predicted"/>
<comment type="caution">
    <text evidence="2">The sequence shown here is derived from an EMBL/GenBank/DDBJ whole genome shotgun (WGS) entry which is preliminary data.</text>
</comment>
<keyword evidence="3" id="KW-1185">Reference proteome</keyword>
<evidence type="ECO:0000313" key="2">
    <source>
        <dbReference type="EMBL" id="KOS67958.1"/>
    </source>
</evidence>
<dbReference type="RefSeq" id="WP_053582768.1">
    <property type="nucleotide sequence ID" value="NZ_LGRV01000003.1"/>
</dbReference>
<name>A0ABR5JZL3_9BACI</name>
<protein>
    <submittedName>
        <fullName evidence="2">Stage II sporulation protein P</fullName>
    </submittedName>
</protein>
<organism evidence="2 3">
    <name type="scientific">Lysinibacillus contaminans</name>
    <dbReference type="NCBI Taxonomy" id="1293441"/>
    <lineage>
        <taxon>Bacteria</taxon>
        <taxon>Bacillati</taxon>
        <taxon>Bacillota</taxon>
        <taxon>Bacilli</taxon>
        <taxon>Bacillales</taxon>
        <taxon>Bacillaceae</taxon>
        <taxon>Lysinibacillus</taxon>
    </lineage>
</organism>
<dbReference type="NCBIfam" id="TIGR02867">
    <property type="entry name" value="spore_II_P"/>
    <property type="match status" value="1"/>
</dbReference>
<reference evidence="3" key="1">
    <citation type="submission" date="2015-07" db="EMBL/GenBank/DDBJ databases">
        <title>Fjat-14205 dsm 2895.</title>
        <authorList>
            <person name="Liu B."/>
            <person name="Wang J."/>
            <person name="Zhu Y."/>
            <person name="Liu G."/>
            <person name="Chen Q."/>
            <person name="Chen Z."/>
            <person name="Lan J."/>
            <person name="Che J."/>
            <person name="Ge C."/>
            <person name="Shi H."/>
            <person name="Pan Z."/>
            <person name="Liu X."/>
        </authorList>
    </citation>
    <scope>NUCLEOTIDE SEQUENCE [LARGE SCALE GENOMIC DNA]</scope>
    <source>
        <strain evidence="3">DSM 25560</strain>
    </source>
</reference>
<evidence type="ECO:0000313" key="3">
    <source>
        <dbReference type="Proteomes" id="UP000050668"/>
    </source>
</evidence>
<dbReference type="InterPro" id="IPR010897">
    <property type="entry name" value="Spore_II_P"/>
</dbReference>
<dbReference type="EMBL" id="LGRV01000003">
    <property type="protein sequence ID" value="KOS67958.1"/>
    <property type="molecule type" value="Genomic_DNA"/>
</dbReference>
<feature type="region of interest" description="Disordered" evidence="1">
    <location>
        <begin position="56"/>
        <end position="75"/>
    </location>
</feature>